<keyword evidence="1" id="KW-0472">Membrane</keyword>
<dbReference type="RefSeq" id="WP_164555137.1">
    <property type="nucleotide sequence ID" value="NZ_UZWE01000021.1"/>
</dbReference>
<dbReference type="EMBL" id="UZWE01000021">
    <property type="protein sequence ID" value="VDS07595.1"/>
    <property type="molecule type" value="Genomic_DNA"/>
</dbReference>
<evidence type="ECO:0000313" key="3">
    <source>
        <dbReference type="EMBL" id="VDS07595.1"/>
    </source>
</evidence>
<evidence type="ECO:0000313" key="4">
    <source>
        <dbReference type="Proteomes" id="UP000270743"/>
    </source>
</evidence>
<keyword evidence="1" id="KW-0812">Transmembrane</keyword>
<organism evidence="3 4">
    <name type="scientific">Paracoccus haematequi</name>
    <dbReference type="NCBI Taxonomy" id="2491866"/>
    <lineage>
        <taxon>Bacteria</taxon>
        <taxon>Pseudomonadati</taxon>
        <taxon>Pseudomonadota</taxon>
        <taxon>Alphaproteobacteria</taxon>
        <taxon>Rhodobacterales</taxon>
        <taxon>Paracoccaceae</taxon>
        <taxon>Paracoccus</taxon>
    </lineage>
</organism>
<reference evidence="3 4" key="1">
    <citation type="submission" date="2018-12" db="EMBL/GenBank/DDBJ databases">
        <authorList>
            <person name="Criscuolo A."/>
        </authorList>
    </citation>
    <scope>NUCLEOTIDE SEQUENCE [LARGE SCALE GENOMIC DNA]</scope>
    <source>
        <strain evidence="3">ACIP1116241</strain>
    </source>
</reference>
<sequence length="222" mass="24113">MGIRALCAAAAVVVGVGSAAEAATYRTTSLEMTVRYDGTHFSDVSYYDAKEGDAIFQGDVEAGDTSLGLQSYLFGFPEIGTVFDFIVTVIVPLVPIDDYYYGNGGRTPVCQLGPWDCTDTNRTYGGNESIFLAWDDDWIVEGPLQVGQSIEVFYHMIYGGNDGIMYTNDGSHVYSHEIEYSYFTVLSVDRISPVPLPATSALLPLGLGALAVLRKRRKSQGV</sequence>
<dbReference type="Proteomes" id="UP000270743">
    <property type="component" value="Unassembled WGS sequence"/>
</dbReference>
<evidence type="ECO:0008006" key="5">
    <source>
        <dbReference type="Google" id="ProtNLM"/>
    </source>
</evidence>
<accession>A0A3S4CWZ6</accession>
<dbReference type="AlphaFoldDB" id="A0A3S4CWZ6"/>
<gene>
    <name evidence="3" type="ORF">PARHAE_00772</name>
</gene>
<name>A0A3S4CWZ6_9RHOB</name>
<proteinExistence type="predicted"/>
<feature type="chain" id="PRO_5018613919" description="PEP-CTERM protein-sorting domain-containing protein" evidence="2">
    <location>
        <begin position="23"/>
        <end position="222"/>
    </location>
</feature>
<keyword evidence="4" id="KW-1185">Reference proteome</keyword>
<feature type="transmembrane region" description="Helical" evidence="1">
    <location>
        <begin position="194"/>
        <end position="213"/>
    </location>
</feature>
<keyword evidence="1" id="KW-1133">Transmembrane helix</keyword>
<evidence type="ECO:0000256" key="1">
    <source>
        <dbReference type="SAM" id="Phobius"/>
    </source>
</evidence>
<feature type="signal peptide" evidence="2">
    <location>
        <begin position="1"/>
        <end position="22"/>
    </location>
</feature>
<keyword evidence="2" id="KW-0732">Signal</keyword>
<protein>
    <recommendedName>
        <fullName evidence="5">PEP-CTERM protein-sorting domain-containing protein</fullName>
    </recommendedName>
</protein>
<evidence type="ECO:0000256" key="2">
    <source>
        <dbReference type="SAM" id="SignalP"/>
    </source>
</evidence>